<dbReference type="GO" id="GO:0030288">
    <property type="term" value="C:outer membrane-bounded periplasmic space"/>
    <property type="evidence" value="ECO:0007669"/>
    <property type="project" value="InterPro"/>
</dbReference>
<accession>A0A6P2ZIU1</accession>
<feature type="signal peptide" evidence="9">
    <location>
        <begin position="1"/>
        <end position="28"/>
    </location>
</feature>
<dbReference type="SUPFAM" id="SSF49354">
    <property type="entry name" value="PapD-like"/>
    <property type="match status" value="1"/>
</dbReference>
<comment type="similarity">
    <text evidence="2 8">Belongs to the periplasmic pilus chaperone family.</text>
</comment>
<evidence type="ECO:0000259" key="11">
    <source>
        <dbReference type="Pfam" id="PF02753"/>
    </source>
</evidence>
<dbReference type="Gene3D" id="2.60.40.10">
    <property type="entry name" value="Immunoglobulins"/>
    <property type="match status" value="2"/>
</dbReference>
<keyword evidence="4 9" id="KW-0732">Signal</keyword>
<evidence type="ECO:0000256" key="3">
    <source>
        <dbReference type="ARBA" id="ARBA00022558"/>
    </source>
</evidence>
<feature type="chain" id="PRO_5026734339" evidence="9">
    <location>
        <begin position="29"/>
        <end position="254"/>
    </location>
</feature>
<dbReference type="GO" id="GO:0071555">
    <property type="term" value="P:cell wall organization"/>
    <property type="evidence" value="ECO:0007669"/>
    <property type="project" value="InterPro"/>
</dbReference>
<evidence type="ECO:0000256" key="5">
    <source>
        <dbReference type="ARBA" id="ARBA00022764"/>
    </source>
</evidence>
<comment type="subcellular location">
    <subcellularLocation>
        <location evidence="1 8">Periplasm</location>
    </subcellularLocation>
</comment>
<dbReference type="PANTHER" id="PTHR30251">
    <property type="entry name" value="PILUS ASSEMBLY CHAPERONE"/>
    <property type="match status" value="1"/>
</dbReference>
<evidence type="ECO:0000256" key="9">
    <source>
        <dbReference type="SAM" id="SignalP"/>
    </source>
</evidence>
<keyword evidence="3" id="KW-1029">Fimbrium biogenesis</keyword>
<keyword evidence="5" id="KW-0574">Periplasm</keyword>
<dbReference type="Pfam" id="PF00345">
    <property type="entry name" value="PapD_N"/>
    <property type="match status" value="1"/>
</dbReference>
<gene>
    <name evidence="12" type="ORF">BLA18112_06333</name>
</gene>
<protein>
    <submittedName>
        <fullName evidence="12">Pilus assembly protein</fullName>
    </submittedName>
</protein>
<feature type="domain" description="Pili assembly chaperone C-terminal" evidence="11">
    <location>
        <begin position="180"/>
        <end position="242"/>
    </location>
</feature>
<keyword evidence="7" id="KW-0393">Immunoglobulin domain</keyword>
<evidence type="ECO:0000313" key="13">
    <source>
        <dbReference type="Proteomes" id="UP000494274"/>
    </source>
</evidence>
<dbReference type="PANTHER" id="PTHR30251:SF2">
    <property type="entry name" value="FIMBRIAL CHAPERONE YADV-RELATED"/>
    <property type="match status" value="1"/>
</dbReference>
<evidence type="ECO:0000256" key="1">
    <source>
        <dbReference type="ARBA" id="ARBA00004418"/>
    </source>
</evidence>
<dbReference type="RefSeq" id="WP_175046780.1">
    <property type="nucleotide sequence ID" value="NZ_CABVQI010000026.1"/>
</dbReference>
<dbReference type="InterPro" id="IPR050643">
    <property type="entry name" value="Periplasmic_pilus_chap"/>
</dbReference>
<dbReference type="PROSITE" id="PS00635">
    <property type="entry name" value="PILI_CHAPERONE"/>
    <property type="match status" value="1"/>
</dbReference>
<reference evidence="12 13" key="1">
    <citation type="submission" date="2019-09" db="EMBL/GenBank/DDBJ databases">
        <authorList>
            <person name="Depoorter E."/>
        </authorList>
    </citation>
    <scope>NUCLEOTIDE SEQUENCE [LARGE SCALE GENOMIC DNA]</scope>
    <source>
        <strain evidence="12">R-18112</strain>
    </source>
</reference>
<dbReference type="InterPro" id="IPR016147">
    <property type="entry name" value="Pili_assmbl_chaperone_N"/>
</dbReference>
<dbReference type="SUPFAM" id="SSF49584">
    <property type="entry name" value="Periplasmic chaperone C-domain"/>
    <property type="match status" value="1"/>
</dbReference>
<dbReference type="Proteomes" id="UP000494274">
    <property type="component" value="Unassembled WGS sequence"/>
</dbReference>
<dbReference type="Pfam" id="PF02753">
    <property type="entry name" value="PapD_C"/>
    <property type="match status" value="1"/>
</dbReference>
<feature type="domain" description="Pili assembly chaperone N-terminal" evidence="10">
    <location>
        <begin position="29"/>
        <end position="152"/>
    </location>
</feature>
<dbReference type="InterPro" id="IPR036316">
    <property type="entry name" value="Pili_assmbl_chap_C_dom_sf"/>
</dbReference>
<name>A0A6P2ZIU1_BURL3</name>
<dbReference type="FunFam" id="2.60.40.10:FF:000458">
    <property type="entry name" value="Molecular chaperone FimC"/>
    <property type="match status" value="1"/>
</dbReference>
<evidence type="ECO:0000256" key="4">
    <source>
        <dbReference type="ARBA" id="ARBA00022729"/>
    </source>
</evidence>
<evidence type="ECO:0000256" key="2">
    <source>
        <dbReference type="ARBA" id="ARBA00007399"/>
    </source>
</evidence>
<dbReference type="AlphaFoldDB" id="A0A6P2ZIU1"/>
<dbReference type="InterPro" id="IPR013783">
    <property type="entry name" value="Ig-like_fold"/>
</dbReference>
<evidence type="ECO:0000259" key="10">
    <source>
        <dbReference type="Pfam" id="PF00345"/>
    </source>
</evidence>
<keyword evidence="6 8" id="KW-0143">Chaperone</keyword>
<dbReference type="InterPro" id="IPR008962">
    <property type="entry name" value="PapD-like_sf"/>
</dbReference>
<organism evidence="12 13">
    <name type="scientific">Burkholderia lata (strain ATCC 17760 / DSM 23089 / LMG 22485 / NCIMB 9086 / R18194 / 383)</name>
    <dbReference type="NCBI Taxonomy" id="482957"/>
    <lineage>
        <taxon>Bacteria</taxon>
        <taxon>Pseudomonadati</taxon>
        <taxon>Pseudomonadota</taxon>
        <taxon>Betaproteobacteria</taxon>
        <taxon>Burkholderiales</taxon>
        <taxon>Burkholderiaceae</taxon>
        <taxon>Burkholderia</taxon>
        <taxon>Burkholderia cepacia complex</taxon>
    </lineage>
</organism>
<sequence>MEMPTNWRSSVSAAVLVASLSSAGAADASVVINSTRVVYQEKEREVTVKLTNDGDRPSLVQAWIDDGNANALPDDSKVPFMLTPPLFRLDPNKGQSLRLIYSKEPLAQDKETLYWLNVLDVPPQATNDPDAPNLLQLAFRSRIKLFFRPAALQGVADESAEKVTWNFAPKAGGGYALQATNPTPYHVTFTKLTVRSGGTTWANDKGGMVKPGASEQFDVGHVSALPAAPLEVDYTFLNDYGAGIEGKYAPKAAH</sequence>
<proteinExistence type="inferred from homology"/>
<evidence type="ECO:0000256" key="8">
    <source>
        <dbReference type="RuleBase" id="RU003918"/>
    </source>
</evidence>
<dbReference type="InterPro" id="IPR016148">
    <property type="entry name" value="Pili_assmbl_chaperone_C"/>
</dbReference>
<dbReference type="InterPro" id="IPR001829">
    <property type="entry name" value="Pili_assmbl_chaperone_bac"/>
</dbReference>
<evidence type="ECO:0000313" key="12">
    <source>
        <dbReference type="EMBL" id="VWD34777.1"/>
    </source>
</evidence>
<evidence type="ECO:0000256" key="6">
    <source>
        <dbReference type="ARBA" id="ARBA00023186"/>
    </source>
</evidence>
<dbReference type="InterPro" id="IPR018046">
    <property type="entry name" value="Pili_assmbl_chaperone_CS"/>
</dbReference>
<evidence type="ECO:0000256" key="7">
    <source>
        <dbReference type="ARBA" id="ARBA00023319"/>
    </source>
</evidence>
<dbReference type="EMBL" id="CABVQI010000026">
    <property type="protein sequence ID" value="VWD34777.1"/>
    <property type="molecule type" value="Genomic_DNA"/>
</dbReference>
<dbReference type="PRINTS" id="PR00969">
    <property type="entry name" value="CHAPERONPILI"/>
</dbReference>